<dbReference type="OrthoDB" id="2687395at2759"/>
<accession>A0A9P7DN74</accession>
<protein>
    <submittedName>
        <fullName evidence="2">Uncharacterized protein</fullName>
    </submittedName>
</protein>
<name>A0A9P7DN74_9AGAM</name>
<gene>
    <name evidence="2" type="ORF">HD556DRAFT_1440031</name>
</gene>
<evidence type="ECO:0000256" key="1">
    <source>
        <dbReference type="SAM" id="MobiDB-lite"/>
    </source>
</evidence>
<dbReference type="AlphaFoldDB" id="A0A9P7DN74"/>
<organism evidence="2 3">
    <name type="scientific">Suillus plorans</name>
    <dbReference type="NCBI Taxonomy" id="116603"/>
    <lineage>
        <taxon>Eukaryota</taxon>
        <taxon>Fungi</taxon>
        <taxon>Dikarya</taxon>
        <taxon>Basidiomycota</taxon>
        <taxon>Agaricomycotina</taxon>
        <taxon>Agaricomycetes</taxon>
        <taxon>Agaricomycetidae</taxon>
        <taxon>Boletales</taxon>
        <taxon>Suillineae</taxon>
        <taxon>Suillaceae</taxon>
        <taxon>Suillus</taxon>
    </lineage>
</organism>
<dbReference type="EMBL" id="JABBWE010000012">
    <property type="protein sequence ID" value="KAG1798966.1"/>
    <property type="molecule type" value="Genomic_DNA"/>
</dbReference>
<reference evidence="2" key="1">
    <citation type="journal article" date="2020" name="New Phytol.">
        <title>Comparative genomics reveals dynamic genome evolution in host specialist ectomycorrhizal fungi.</title>
        <authorList>
            <person name="Lofgren L.A."/>
            <person name="Nguyen N.H."/>
            <person name="Vilgalys R."/>
            <person name="Ruytinx J."/>
            <person name="Liao H.L."/>
            <person name="Branco S."/>
            <person name="Kuo A."/>
            <person name="LaButti K."/>
            <person name="Lipzen A."/>
            <person name="Andreopoulos W."/>
            <person name="Pangilinan J."/>
            <person name="Riley R."/>
            <person name="Hundley H."/>
            <person name="Na H."/>
            <person name="Barry K."/>
            <person name="Grigoriev I.V."/>
            <person name="Stajich J.E."/>
            <person name="Kennedy P.G."/>
        </authorList>
    </citation>
    <scope>NUCLEOTIDE SEQUENCE</scope>
    <source>
        <strain evidence="2">S12</strain>
    </source>
</reference>
<evidence type="ECO:0000313" key="3">
    <source>
        <dbReference type="Proteomes" id="UP000719766"/>
    </source>
</evidence>
<feature type="compositionally biased region" description="Polar residues" evidence="1">
    <location>
        <begin position="84"/>
        <end position="111"/>
    </location>
</feature>
<feature type="region of interest" description="Disordered" evidence="1">
    <location>
        <begin position="53"/>
        <end position="126"/>
    </location>
</feature>
<keyword evidence="3" id="KW-1185">Reference proteome</keyword>
<feature type="region of interest" description="Disordered" evidence="1">
    <location>
        <begin position="1"/>
        <end position="20"/>
    </location>
</feature>
<sequence length="615" mass="69191">MDHGQYQHTPHSVGQFSNPHVLPSEPRVVIPCATGPLMQKLVLDPYHAASHEQNAPDLSYDEPQTAYDHSNSYNVDFAPRANPCDQQADQSSSSYIHSDTPSTAQPQTSHLTYADSGPDATPYNQYTNQLSHINTQGIMHHQGAHYSGYMDSGLHTNRHDQYINQPPIEHSQSTHHSTYPDSGPYTNTHIQVADQSNISNVFPHPEQLMPVPHAISHPPYHGFDHNYSDGSTYYYAPDPEISCEQPVPPPHARDWAHGLFDVCETGDQVEGGHSVSPQPARNQHNFNRLRYHRTLNRHTPYTTSNRHDSYLIPHNIEHREGPSNSAPQSVLPLVPDAQPVTPVVPPPAPTVLSPVPDTLQSVSSTFIPVIFRVSKLPKVTSGALFRMKCTIFINCFFADADTVQKMAQSSMNAEISNDGKLLKFSAWELSPMTWSVVELVAWSKTKDGRLEVDKLCKVLGTIKKNIQFLSRSAVLWGYDLHNALMMKHAKEVKKIINCLVKDKRFIFGVEGTQVTVTFANTTIRYFVRQLLFHDRKYINYIGEDRNIKHLFIYVGVLFKWVFSELSGGVFKDRNFTMDDKMKEFKTELTALFNAIPAKDRGALLKSIFTQGGEAI</sequence>
<dbReference type="RefSeq" id="XP_041163507.1">
    <property type="nucleotide sequence ID" value="XM_041306047.1"/>
</dbReference>
<dbReference type="GeneID" id="64599811"/>
<evidence type="ECO:0000313" key="2">
    <source>
        <dbReference type="EMBL" id="KAG1798966.1"/>
    </source>
</evidence>
<dbReference type="Proteomes" id="UP000719766">
    <property type="component" value="Unassembled WGS sequence"/>
</dbReference>
<proteinExistence type="predicted"/>
<feature type="compositionally biased region" description="Polar residues" evidence="1">
    <location>
        <begin position="1"/>
        <end position="18"/>
    </location>
</feature>
<comment type="caution">
    <text evidence="2">The sequence shown here is derived from an EMBL/GenBank/DDBJ whole genome shotgun (WGS) entry which is preliminary data.</text>
</comment>